<evidence type="ECO:0000313" key="3">
    <source>
        <dbReference type="Proteomes" id="UP000199527"/>
    </source>
</evidence>
<name>A0A1G8NS98_9GAMM</name>
<reference evidence="3" key="1">
    <citation type="submission" date="2016-10" db="EMBL/GenBank/DDBJ databases">
        <authorList>
            <person name="Varghese N."/>
            <person name="Submissions S."/>
        </authorList>
    </citation>
    <scope>NUCLEOTIDE SEQUENCE [LARGE SCALE GENOMIC DNA]</scope>
    <source>
        <strain evidence="3">DSM 23317</strain>
    </source>
</reference>
<dbReference type="InterPro" id="IPR036280">
    <property type="entry name" value="Multihaem_cyt_sf"/>
</dbReference>
<gene>
    <name evidence="2" type="ORF">SAMN04488540_103216</name>
</gene>
<organism evidence="2 3">
    <name type="scientific">Ferrimonas sediminum</name>
    <dbReference type="NCBI Taxonomy" id="718193"/>
    <lineage>
        <taxon>Bacteria</taxon>
        <taxon>Pseudomonadati</taxon>
        <taxon>Pseudomonadota</taxon>
        <taxon>Gammaproteobacteria</taxon>
        <taxon>Alteromonadales</taxon>
        <taxon>Ferrimonadaceae</taxon>
        <taxon>Ferrimonas</taxon>
    </lineage>
</organism>
<feature type="signal peptide" evidence="1">
    <location>
        <begin position="1"/>
        <end position="31"/>
    </location>
</feature>
<dbReference type="Proteomes" id="UP000199527">
    <property type="component" value="Unassembled WGS sequence"/>
</dbReference>
<dbReference type="SUPFAM" id="SSF48695">
    <property type="entry name" value="Multiheme cytochromes"/>
    <property type="match status" value="1"/>
</dbReference>
<dbReference type="OrthoDB" id="6397224at2"/>
<protein>
    <recommendedName>
        <fullName evidence="4">Redox-active protein (C_GCAxxG_C_C)</fullName>
    </recommendedName>
</protein>
<accession>A0A1G8NS98</accession>
<evidence type="ECO:0000313" key="2">
    <source>
        <dbReference type="EMBL" id="SDI83042.1"/>
    </source>
</evidence>
<keyword evidence="3" id="KW-1185">Reference proteome</keyword>
<sequence length="269" mass="28582">MSMHRRDALKNIIGITSCAAGASLIPGFANAAEEPGSWLLSPGERLAYARLDPAEVAAIAFRDDVKPNGCMYQVFHAVIEALRKSASPDADKFARIPTAMAVYGGAGVLGQGTICGNNNATGMLYNILSINGEAPSSLGKISAYYEQTPLPRNDTEFLQAVGYSIEAFNSEIVVQTEARSLLCHASLTRWSDASNIAIANKANRCTLLSASIAWRVTELLNMELAGEDTSSLPGDTAETSECLSCHTKANAFPTSVMAHMECDTCHGTN</sequence>
<keyword evidence="1" id="KW-0732">Signal</keyword>
<dbReference type="EMBL" id="FNEM01000003">
    <property type="protein sequence ID" value="SDI83042.1"/>
    <property type="molecule type" value="Genomic_DNA"/>
</dbReference>
<evidence type="ECO:0000256" key="1">
    <source>
        <dbReference type="SAM" id="SignalP"/>
    </source>
</evidence>
<evidence type="ECO:0008006" key="4">
    <source>
        <dbReference type="Google" id="ProtNLM"/>
    </source>
</evidence>
<dbReference type="AlphaFoldDB" id="A0A1G8NS98"/>
<feature type="chain" id="PRO_5011615075" description="Redox-active protein (C_GCAxxG_C_C)" evidence="1">
    <location>
        <begin position="32"/>
        <end position="269"/>
    </location>
</feature>
<proteinExistence type="predicted"/>